<accession>A0ABY9J2Q0</accession>
<reference evidence="2 3" key="1">
    <citation type="submission" date="2023-03" db="EMBL/GenBank/DDBJ databases">
        <title>Isolation and description of six Streptomyces strains from soil environments, able to metabolize different microbial glucans.</title>
        <authorList>
            <person name="Widen T."/>
            <person name="Larsbrink J."/>
        </authorList>
    </citation>
    <scope>NUCLEOTIDE SEQUENCE [LARGE SCALE GENOMIC DNA]</scope>
    <source>
        <strain evidence="2 3">Alt2</strain>
        <plasmid evidence="2 3">unnamed1</plasmid>
    </source>
</reference>
<feature type="transmembrane region" description="Helical" evidence="1">
    <location>
        <begin position="44"/>
        <end position="68"/>
    </location>
</feature>
<keyword evidence="1" id="KW-1133">Transmembrane helix</keyword>
<name>A0ABY9J2Q0_9ACTN</name>
<organism evidence="2 3">
    <name type="scientific">Streptomyces poriferorum</name>
    <dbReference type="NCBI Taxonomy" id="2798799"/>
    <lineage>
        <taxon>Bacteria</taxon>
        <taxon>Bacillati</taxon>
        <taxon>Actinomycetota</taxon>
        <taxon>Actinomycetes</taxon>
        <taxon>Kitasatosporales</taxon>
        <taxon>Streptomycetaceae</taxon>
        <taxon>Streptomyces</taxon>
    </lineage>
</organism>
<dbReference type="Proteomes" id="UP001235744">
    <property type="component" value="Plasmid unnamed1"/>
</dbReference>
<geneLocation type="plasmid" evidence="2 3">
    <name>unnamed1</name>
</geneLocation>
<dbReference type="EMBL" id="CP120989">
    <property type="protein sequence ID" value="WLQ62016.1"/>
    <property type="molecule type" value="Genomic_DNA"/>
</dbReference>
<keyword evidence="1" id="KW-0812">Transmembrane</keyword>
<feature type="transmembrane region" description="Helical" evidence="1">
    <location>
        <begin position="12"/>
        <end position="32"/>
    </location>
</feature>
<evidence type="ECO:0008006" key="4">
    <source>
        <dbReference type="Google" id="ProtNLM"/>
    </source>
</evidence>
<keyword evidence="3" id="KW-1185">Reference proteome</keyword>
<evidence type="ECO:0000313" key="3">
    <source>
        <dbReference type="Proteomes" id="UP001235744"/>
    </source>
</evidence>
<keyword evidence="2" id="KW-0614">Plasmid</keyword>
<keyword evidence="1" id="KW-0472">Membrane</keyword>
<protein>
    <recommendedName>
        <fullName evidence="4">Integral membrane protein</fullName>
    </recommendedName>
</protein>
<sequence length="74" mass="7672">MFLLAASTNSSSAAWVVVAALAGLVVFLVGFYGSQKPKPVGFEFGFYPALFLGAGGAGATFFGLFQVFSTLQLI</sequence>
<proteinExistence type="predicted"/>
<dbReference type="RefSeq" id="WP_306084798.1">
    <property type="nucleotide sequence ID" value="NZ_CP120989.1"/>
</dbReference>
<evidence type="ECO:0000256" key="1">
    <source>
        <dbReference type="SAM" id="Phobius"/>
    </source>
</evidence>
<evidence type="ECO:0000313" key="2">
    <source>
        <dbReference type="EMBL" id="WLQ62016.1"/>
    </source>
</evidence>
<gene>
    <name evidence="2" type="ORF">P8A19_41825</name>
</gene>